<evidence type="ECO:0000313" key="1">
    <source>
        <dbReference type="EMBL" id="MVT00347.1"/>
    </source>
</evidence>
<comment type="caution">
    <text evidence="1">The sequence shown here is derived from an EMBL/GenBank/DDBJ whole genome shotgun (WGS) entry which is preliminary data.</text>
</comment>
<gene>
    <name evidence="1" type="ORF">GO014_15070</name>
</gene>
<organism evidence="1 2">
    <name type="scientific">Devosia marina</name>
    <dbReference type="NCBI Taxonomy" id="2683198"/>
    <lineage>
        <taxon>Bacteria</taxon>
        <taxon>Pseudomonadati</taxon>
        <taxon>Pseudomonadota</taxon>
        <taxon>Alphaproteobacteria</taxon>
        <taxon>Hyphomicrobiales</taxon>
        <taxon>Devosiaceae</taxon>
        <taxon>Devosia</taxon>
    </lineage>
</organism>
<evidence type="ECO:0000313" key="2">
    <source>
        <dbReference type="Proteomes" id="UP000438106"/>
    </source>
</evidence>
<keyword evidence="2" id="KW-1185">Reference proteome</keyword>
<accession>A0A7X3FTA7</accession>
<sequence>MWAIGTEHLAHLVPQLLCSGKGDLHAPGRHLSTGFNHTLRRHPDAPVDAGGGFHVGQAGQYHFNAPAAASDHDRVLGNLVILGGPLIDRWVEVEKHRPDRLLHVVRTFILAPMCRYALDLFLALARPGDLFVSLGAMVGTRGMASAKHRLVYAATTNVGWRLLCAPATKEPR</sequence>
<dbReference type="Proteomes" id="UP000438106">
    <property type="component" value="Unassembled WGS sequence"/>
</dbReference>
<protein>
    <submittedName>
        <fullName evidence="1">Uncharacterized protein</fullName>
    </submittedName>
</protein>
<name>A0A7X3FTA7_9HYPH</name>
<dbReference type="RefSeq" id="WP_157291131.1">
    <property type="nucleotide sequence ID" value="NZ_WQRF01000005.1"/>
</dbReference>
<dbReference type="EMBL" id="WQRF01000005">
    <property type="protein sequence ID" value="MVT00347.1"/>
    <property type="molecule type" value="Genomic_DNA"/>
</dbReference>
<reference evidence="1 2" key="1">
    <citation type="submission" date="2019-12" db="EMBL/GenBank/DDBJ databases">
        <title>Devosia maris sp. nov., isolated from the deep seawater.</title>
        <authorList>
            <person name="Liu Y."/>
        </authorList>
    </citation>
    <scope>NUCLEOTIDE SEQUENCE [LARGE SCALE GENOMIC DNA]</scope>
    <source>
        <strain evidence="1 2">L53-10-65</strain>
    </source>
</reference>
<dbReference type="AlphaFoldDB" id="A0A7X3FTA7"/>
<proteinExistence type="predicted"/>